<sequence length="220" mass="25653">MSEERNGIYLRINGDQYRHIWVVGDIHGCFNLLKRNMHRVDFDKEKDLLISVGDLIDRGDQNVECLDLINEKWFRAVRGNHEQMAIDALFNGWDVNNWLYNGGNWFFLQNYEEEILSRACLAKVEKLPFIIEVNADGKKTVIAHADYPSDEYEFGKPVDEQYVIWSRERIGDDNVREIKGADLFLFGHTPMIKGIEKRANQEYIDTGAVFGYGLTMRQIK</sequence>
<dbReference type="PROSITE" id="PS00125">
    <property type="entry name" value="SER_THR_PHOSPHATASE"/>
    <property type="match status" value="1"/>
</dbReference>
<dbReference type="GO" id="GO:0004722">
    <property type="term" value="F:protein serine/threonine phosphatase activity"/>
    <property type="evidence" value="ECO:0007669"/>
    <property type="project" value="UniProtKB-EC"/>
</dbReference>
<dbReference type="InterPro" id="IPR050126">
    <property type="entry name" value="Ap4A_hydrolase"/>
</dbReference>
<dbReference type="InterPro" id="IPR006186">
    <property type="entry name" value="Ser/Thr-sp_prot-phosphatase"/>
</dbReference>
<accession>A0A379F4B4</accession>
<evidence type="ECO:0000313" key="2">
    <source>
        <dbReference type="EMBL" id="SUC14424.1"/>
    </source>
</evidence>
<reference evidence="2 3" key="1">
    <citation type="submission" date="2018-06" db="EMBL/GenBank/DDBJ databases">
        <authorList>
            <consortium name="Pathogen Informatics"/>
            <person name="Doyle S."/>
        </authorList>
    </citation>
    <scope>NUCLEOTIDE SEQUENCE [LARGE SCALE GENOMIC DNA]</scope>
    <source>
        <strain evidence="2 3">NCTC10376</strain>
    </source>
</reference>
<dbReference type="EC" id="3.1.3.16" evidence="2"/>
<name>A0A379F4B4_PROVU</name>
<dbReference type="Pfam" id="PF00149">
    <property type="entry name" value="Metallophos"/>
    <property type="match status" value="1"/>
</dbReference>
<keyword evidence="2" id="KW-0378">Hydrolase</keyword>
<dbReference type="InterPro" id="IPR004843">
    <property type="entry name" value="Calcineurin-like_PHP"/>
</dbReference>
<dbReference type="InterPro" id="IPR029052">
    <property type="entry name" value="Metallo-depent_PP-like"/>
</dbReference>
<dbReference type="GO" id="GO:0005737">
    <property type="term" value="C:cytoplasm"/>
    <property type="evidence" value="ECO:0007669"/>
    <property type="project" value="TreeGrafter"/>
</dbReference>
<dbReference type="Proteomes" id="UP000254331">
    <property type="component" value="Unassembled WGS sequence"/>
</dbReference>
<dbReference type="RefSeq" id="WP_115370298.1">
    <property type="nucleotide sequence ID" value="NZ_UGTW01000001.1"/>
</dbReference>
<feature type="domain" description="Serine/threonine specific protein phosphatases" evidence="1">
    <location>
        <begin position="77"/>
        <end position="82"/>
    </location>
</feature>
<organism evidence="2 3">
    <name type="scientific">Proteus vulgaris</name>
    <dbReference type="NCBI Taxonomy" id="585"/>
    <lineage>
        <taxon>Bacteria</taxon>
        <taxon>Pseudomonadati</taxon>
        <taxon>Pseudomonadota</taxon>
        <taxon>Gammaproteobacteria</taxon>
        <taxon>Enterobacterales</taxon>
        <taxon>Morganellaceae</taxon>
        <taxon>Proteus</taxon>
    </lineage>
</organism>
<dbReference type="GO" id="GO:0110154">
    <property type="term" value="P:RNA decapping"/>
    <property type="evidence" value="ECO:0007669"/>
    <property type="project" value="TreeGrafter"/>
</dbReference>
<dbReference type="SUPFAM" id="SSF56300">
    <property type="entry name" value="Metallo-dependent phosphatases"/>
    <property type="match status" value="1"/>
</dbReference>
<dbReference type="PANTHER" id="PTHR42850:SF10">
    <property type="entry name" value="SERINE_THREONINE-PROTEIN PHOSPHATASE 1"/>
    <property type="match status" value="1"/>
</dbReference>
<proteinExistence type="predicted"/>
<gene>
    <name evidence="2" type="primary">apaH_1</name>
    <name evidence="2" type="ORF">NCTC10376_00228</name>
</gene>
<dbReference type="Gene3D" id="3.60.21.10">
    <property type="match status" value="1"/>
</dbReference>
<dbReference type="EMBL" id="UGTW01000001">
    <property type="protein sequence ID" value="SUC14424.1"/>
    <property type="molecule type" value="Genomic_DNA"/>
</dbReference>
<dbReference type="GO" id="GO:0008803">
    <property type="term" value="F:bis(5'-nucleosyl)-tetraphosphatase (symmetrical) activity"/>
    <property type="evidence" value="ECO:0007669"/>
    <property type="project" value="TreeGrafter"/>
</dbReference>
<dbReference type="PANTHER" id="PTHR42850">
    <property type="entry name" value="METALLOPHOSPHOESTERASE"/>
    <property type="match status" value="1"/>
</dbReference>
<evidence type="ECO:0000259" key="1">
    <source>
        <dbReference type="PROSITE" id="PS00125"/>
    </source>
</evidence>
<protein>
    <submittedName>
        <fullName evidence="2">Diadenosine tetraphosphatase</fullName>
        <ecNumber evidence="2">3.1.3.16</ecNumber>
    </submittedName>
</protein>
<dbReference type="AlphaFoldDB" id="A0A379F4B4"/>
<evidence type="ECO:0000313" key="3">
    <source>
        <dbReference type="Proteomes" id="UP000254331"/>
    </source>
</evidence>